<evidence type="ECO:0000256" key="2">
    <source>
        <dbReference type="ARBA" id="ARBA00022448"/>
    </source>
</evidence>
<comment type="caution">
    <text evidence="6">The sequence shown here is derived from an EMBL/GenBank/DDBJ whole genome shotgun (WGS) entry which is preliminary data.</text>
</comment>
<dbReference type="InterPro" id="IPR006311">
    <property type="entry name" value="TAT_signal"/>
</dbReference>
<reference evidence="6" key="1">
    <citation type="submission" date="2022-11" db="EMBL/GenBank/DDBJ databases">
        <title>Biodiversity and phylogenetic relationships of bacteria.</title>
        <authorList>
            <person name="Machado R.A.R."/>
            <person name="Bhat A."/>
            <person name="Loulou A."/>
            <person name="Kallel S."/>
        </authorList>
    </citation>
    <scope>NUCLEOTIDE SEQUENCE</scope>
    <source>
        <strain evidence="6">K-TC2</strain>
    </source>
</reference>
<dbReference type="Pfam" id="PF13458">
    <property type="entry name" value="Peripla_BP_6"/>
    <property type="match status" value="1"/>
</dbReference>
<evidence type="ECO:0000313" key="7">
    <source>
        <dbReference type="Proteomes" id="UP001144805"/>
    </source>
</evidence>
<keyword evidence="7" id="KW-1185">Reference proteome</keyword>
<dbReference type="PRINTS" id="PR00337">
    <property type="entry name" value="LEUILEVALBP"/>
</dbReference>
<evidence type="ECO:0000259" key="5">
    <source>
        <dbReference type="Pfam" id="PF13458"/>
    </source>
</evidence>
<dbReference type="RefSeq" id="WP_266339625.1">
    <property type="nucleotide sequence ID" value="NZ_JAPKNK010000006.1"/>
</dbReference>
<name>A0A9X3E4K2_9HYPH</name>
<dbReference type="SUPFAM" id="SSF53822">
    <property type="entry name" value="Periplasmic binding protein-like I"/>
    <property type="match status" value="1"/>
</dbReference>
<protein>
    <submittedName>
        <fullName evidence="6">Substrate-binding protein</fullName>
    </submittedName>
</protein>
<dbReference type="InterPro" id="IPR028081">
    <property type="entry name" value="Leu-bd"/>
</dbReference>
<dbReference type="PROSITE" id="PS51318">
    <property type="entry name" value="TAT"/>
    <property type="match status" value="1"/>
</dbReference>
<dbReference type="Gene3D" id="3.40.50.2300">
    <property type="match status" value="2"/>
</dbReference>
<dbReference type="InterPro" id="IPR000709">
    <property type="entry name" value="Leu_Ile_Val-bd"/>
</dbReference>
<evidence type="ECO:0000256" key="3">
    <source>
        <dbReference type="ARBA" id="ARBA00022729"/>
    </source>
</evidence>
<dbReference type="Proteomes" id="UP001144805">
    <property type="component" value="Unassembled WGS sequence"/>
</dbReference>
<dbReference type="InterPro" id="IPR028082">
    <property type="entry name" value="Peripla_BP_I"/>
</dbReference>
<proteinExistence type="inferred from homology"/>
<evidence type="ECO:0000313" key="6">
    <source>
        <dbReference type="EMBL" id="MCX5570667.1"/>
    </source>
</evidence>
<dbReference type="EMBL" id="JAPKNK010000006">
    <property type="protein sequence ID" value="MCX5570667.1"/>
    <property type="molecule type" value="Genomic_DNA"/>
</dbReference>
<dbReference type="AlphaFoldDB" id="A0A9X3E4K2"/>
<dbReference type="GO" id="GO:0006865">
    <property type="term" value="P:amino acid transport"/>
    <property type="evidence" value="ECO:0007669"/>
    <property type="project" value="UniProtKB-KW"/>
</dbReference>
<keyword evidence="2" id="KW-0813">Transport</keyword>
<organism evidence="6 7">
    <name type="scientific">Kaistia nematophila</name>
    <dbReference type="NCBI Taxonomy" id="2994654"/>
    <lineage>
        <taxon>Bacteria</taxon>
        <taxon>Pseudomonadati</taxon>
        <taxon>Pseudomonadota</taxon>
        <taxon>Alphaproteobacteria</taxon>
        <taxon>Hyphomicrobiales</taxon>
        <taxon>Kaistiaceae</taxon>
        <taxon>Kaistia</taxon>
    </lineage>
</organism>
<sequence>MTRDKNLILGGRLSRRSFMGGAAALTLPLAMPSLARAQAAPFKLGVLLPFSGGLELFAQQGIQGVKMAVDEANAAGGVLGRQIEIVQADDKTDPRTAVERATQLIRRDAVNAIVGPVTSANRDAIKSTIERGKTPLLYATDYEGGVCSPWMACYSAVPAHFVEPLIPFLAGRGAKSFYLFGADYTWPQKMNTAIRTKIEASGGKVAGEEYTPFGMKDFAPTLRKIEESGADFVILTLPGADGVTFVKQFAASGLKGKVGVSFLGFNENYLPGFSGEEAEGIIAPLPFMQSLDRPETKEFVAKQQKMFGDDVVVTYYADSHYGLTKFYLDAVRKADTDDKAAIMAALPNQSMMSGNGEVTLRPSDRHVDLNILIASVKGGKLGMEEYIGKVIAPDQCSL</sequence>
<accession>A0A9X3E4K2</accession>
<evidence type="ECO:0000256" key="4">
    <source>
        <dbReference type="ARBA" id="ARBA00022970"/>
    </source>
</evidence>
<dbReference type="PANTHER" id="PTHR47628">
    <property type="match status" value="1"/>
</dbReference>
<dbReference type="CDD" id="cd06331">
    <property type="entry name" value="PBP1_AmiC-like"/>
    <property type="match status" value="1"/>
</dbReference>
<keyword evidence="4" id="KW-0029">Amino-acid transport</keyword>
<dbReference type="PANTHER" id="PTHR47628:SF1">
    <property type="entry name" value="ALIPHATIC AMIDASE EXPRESSION-REGULATING PROTEIN"/>
    <property type="match status" value="1"/>
</dbReference>
<keyword evidence="3" id="KW-0732">Signal</keyword>
<feature type="domain" description="Leucine-binding protein" evidence="5">
    <location>
        <begin position="42"/>
        <end position="380"/>
    </location>
</feature>
<comment type="similarity">
    <text evidence="1">Belongs to the leucine-binding protein family.</text>
</comment>
<evidence type="ECO:0000256" key="1">
    <source>
        <dbReference type="ARBA" id="ARBA00010062"/>
    </source>
</evidence>
<gene>
    <name evidence="6" type="ORF">OSH07_15775</name>
</gene>